<dbReference type="KEGG" id="pdu:PDUR_04615"/>
<dbReference type="OrthoDB" id="2066193at2"/>
<protein>
    <submittedName>
        <fullName evidence="1">Uncharacterized protein</fullName>
    </submittedName>
</protein>
<dbReference type="AlphaFoldDB" id="A0A089HHD5"/>
<gene>
    <name evidence="1" type="ORF">PDUR_04615</name>
</gene>
<dbReference type="Proteomes" id="UP000029409">
    <property type="component" value="Chromosome"/>
</dbReference>
<accession>A0A089HHD5</accession>
<dbReference type="RefSeq" id="WP_042205270.1">
    <property type="nucleotide sequence ID" value="NZ_CP009288.1"/>
</dbReference>
<name>A0A089HHD5_PAEDU</name>
<sequence length="200" mass="23161">MLKNFMKLSGEKFNIIRNHQIVGTAKGLRNTENNTQKKYIAFDQNTDIKPQDVIIGVVSSDEFYIEDVQSHIYKGTVLQRKAYYITKNQYDRMQHEKQSNSTSFHIENAHNSIIGSQQTASMTNMFNFREIEKEIEQRGGEDKVELKKMVAEIQEMFEDSEKMKKGSLSKFSEMMQKHSWITSSIAKMGLDFLLGVVKSK</sequence>
<evidence type="ECO:0000313" key="1">
    <source>
        <dbReference type="EMBL" id="AIQ11351.1"/>
    </source>
</evidence>
<organism evidence="1 2">
    <name type="scientific">Paenibacillus durus</name>
    <name type="common">Paenibacillus azotofixans</name>
    <dbReference type="NCBI Taxonomy" id="44251"/>
    <lineage>
        <taxon>Bacteria</taxon>
        <taxon>Bacillati</taxon>
        <taxon>Bacillota</taxon>
        <taxon>Bacilli</taxon>
        <taxon>Bacillales</taxon>
        <taxon>Paenibacillaceae</taxon>
        <taxon>Paenibacillus</taxon>
    </lineage>
</organism>
<dbReference type="eggNOG" id="ENOG5033JJ4">
    <property type="taxonomic scope" value="Bacteria"/>
</dbReference>
<dbReference type="EMBL" id="CP009288">
    <property type="protein sequence ID" value="AIQ11351.1"/>
    <property type="molecule type" value="Genomic_DNA"/>
</dbReference>
<proteinExistence type="predicted"/>
<reference evidence="1 2" key="1">
    <citation type="submission" date="2014-08" db="EMBL/GenBank/DDBJ databases">
        <title>Comparative genomics of the Paenibacillus odorifer group.</title>
        <authorList>
            <person name="den Bakker H.C."/>
            <person name="Tsai Y.-C."/>
            <person name="Martin N."/>
            <person name="Korlach J."/>
            <person name="Wiedmann M."/>
        </authorList>
    </citation>
    <scope>NUCLEOTIDE SEQUENCE [LARGE SCALE GENOMIC DNA]</scope>
    <source>
        <strain evidence="1 2">DSM 1735</strain>
    </source>
</reference>
<evidence type="ECO:0000313" key="2">
    <source>
        <dbReference type="Proteomes" id="UP000029409"/>
    </source>
</evidence>
<keyword evidence="2" id="KW-1185">Reference proteome</keyword>